<dbReference type="PANTHER" id="PTHR15180">
    <property type="entry name" value="GENERAL TRANSCRIPTION FACTOR 3C POLYPEPTIDE 1"/>
    <property type="match status" value="1"/>
</dbReference>
<dbReference type="InterPro" id="IPR017956">
    <property type="entry name" value="AT_hook_DNA-bd_motif"/>
</dbReference>
<accession>A0A1Y2EHP4</accession>
<evidence type="ECO:0000313" key="9">
    <source>
        <dbReference type="EMBL" id="ORY71088.1"/>
    </source>
</evidence>
<dbReference type="Pfam" id="PF20222">
    <property type="entry name" value="DUF6581"/>
    <property type="match status" value="1"/>
</dbReference>
<feature type="compositionally biased region" description="Polar residues" evidence="7">
    <location>
        <begin position="615"/>
        <end position="624"/>
    </location>
</feature>
<dbReference type="GO" id="GO:0008270">
    <property type="term" value="F:zinc ion binding"/>
    <property type="evidence" value="ECO:0007669"/>
    <property type="project" value="UniProtKB-KW"/>
</dbReference>
<feature type="compositionally biased region" description="Acidic residues" evidence="7">
    <location>
        <begin position="1648"/>
        <end position="1657"/>
    </location>
</feature>
<evidence type="ECO:0000256" key="6">
    <source>
        <dbReference type="PROSITE-ProRule" id="PRU00042"/>
    </source>
</evidence>
<feature type="region of interest" description="Disordered" evidence="7">
    <location>
        <begin position="374"/>
        <end position="399"/>
    </location>
</feature>
<dbReference type="InterPro" id="IPR046488">
    <property type="entry name" value="Sfc3/Tfc3_C"/>
</dbReference>
<evidence type="ECO:0000256" key="3">
    <source>
        <dbReference type="ARBA" id="ARBA00023125"/>
    </source>
</evidence>
<feature type="region of interest" description="Disordered" evidence="7">
    <location>
        <begin position="1575"/>
        <end position="1597"/>
    </location>
</feature>
<feature type="compositionally biased region" description="Polar residues" evidence="7">
    <location>
        <begin position="895"/>
        <end position="932"/>
    </location>
</feature>
<dbReference type="PROSITE" id="PS50157">
    <property type="entry name" value="ZINC_FINGER_C2H2_2"/>
    <property type="match status" value="1"/>
</dbReference>
<protein>
    <recommendedName>
        <fullName evidence="8">C2H2-type domain-containing protein</fullName>
    </recommendedName>
</protein>
<feature type="region of interest" description="Disordered" evidence="7">
    <location>
        <begin position="1643"/>
        <end position="1675"/>
    </location>
</feature>
<sequence length="2338" mass="262610">MEKGIDELIEWLLDEIAFSGLEGFSALHLVKAVKAFYNCSVDSSEGDSDETLASVPDWNTVLRQEVDEQDFQHASTVWKWLASRNDVSVGPNRQFNCLSLEEVLAIPEKEDKEVGTAAVTSDQPPPTTAHGVQSPKSRKSKNSSNIRPSLYLSEERLWNALAGHRPDLKRIPQFEWRALVAIASVKGKGILQGDLVRLTGQDKRSLPTRTDALAKKGYIIKQPAMLRGCRTSKLWLARFAGNAEAESSREGLPIDELDLSPETLTKDGLKPVPFSHYYTGEKENVDYLAMGQAFVAVAKAFGIMRYCDLRVKMGVAELNPQMRALANSSRWFAHIKVIKFTAGQFPGSAKVFQDCIEFLRDPTSDEWRSFRTTPKTRMSVPSTRRGKQGASQVEPTNALTSKVPRGYTKRKRELALLATLPGPELIKFSAWTPYKPIQNTLFDIIKRSGKEGTSNVEVQLFTAGHPYRKWVAALMSAISRPHPANPPAFSVTSQLTRIGKTMTYQYFTSDLVNNADNTRVQEITENNETETTEKQSEVSSEQKTSENNQMETVEQEGEVSSEQSNLNGIVTYGFQRPTSTKFLASGATSLAQIVQGKQSGKPIRRLVNTGHALGRTSTEYSGQTPRRRGRPRKSVQVEEPAGDSLITAEDLPQSLDNQQTPDTRRRLRRPHQDSVADEFSQLVDEESRSLNEQPSAVSRLRRGRPRKQFLIDEPSDYSEEPMQPSDERPSTTTTRRRGRPPKKSLVDEPSDCLDEAPKPSADQTSTAGPRKHILDEVLNPVQEPRPRGRPPKRTRMEDTAAADTEEWHPRGNISLAKYYESKKTKVAISIGPEELTVEESCQAWSRGLSGVYYGYPSSIGPKSRGRQKESLVMQFRFPALRNPDFLGRSPGDPASSANTTAPEVTASVSPDTNGEDTSATQMDNLNTVSENGSKVPDGKEVDEDDDEPDGGTSRVNIGRPKNCAKRGRKTAANGGKPFKCDKCGGTWKNINGLEYHQQKSKTPCNPDYVALPPKPVCRPGVQTKSTRELESDEATDTDEHGTVSLSGSSRNAKSKQMKVKAERTRVKRMQTELPTRRPSLAFAPSPSPTERTSIRPPFRNSALLGNMTVFEPIRLDKELGRPPAAKHGTPTPIFQSSDERSQRQSNSPLKMASLLDTPRSIQKAIDGTSIGSSAQKPVNGIDNRKSSAKHSVHVNDNREPSSDKLTKVTGGMNTSAIDVDQAESGPNTLCTSAPLNHDTPSPSKAAIVPSSNQSQELQGEIASLSDPNKSKSGVAPLQHARSLKGTSKTPAAQRRERTADIVLELMERNSGVFPGDRSLYLMIASIWAQKFHDIGPPDWRTHQNIIKKLAEAQIIKQEFFGFFDSSGKTKFLSMIYKVYPDDVESNHTEIIEVRNQVRDKIKELYPEPYIPAGFELSHKESELFDAVALKYRETSPPADGITQNKAREVAVLRYNVPMDKYGRLKRPLVTEDQDENHLPKRTKRETIASNDTATPTTNKKGERARKSQNKLQECHDDSKMAKFIWSRKHGQWQQSLSCLQNPNTGAWSHVPGKFGAGNIDNFIASVKQVFGCKPVKRRRRKRQNTKDVESEPANGDTVVPAQHKVGKASVSWNLDELVPEVQRAMDASTSVQILEPSTAATFVPCDVSDNDDDDDFDTVPQQADPPENEDPTNDQGYRVRFTRIQKISAIEDGLWPMKYPKPVFRVDQDGSYTMDGHFPSLHWFLRQNLPQSAEEMAEKSNQKLHAGRWADNHFRRFMRQVTGIETWELSAEGVYLQYRGTIAPDYIYISLGANSSMVSMQPMEIEWPSDFQYTSDMLPADIKDASSDDDRIPYEHRPAEKKRKTRHITTYPRAAVYTTRTLMKIPTNPRGRWNRHRAVGDGMGLEGEKEMIVAFVVLKHLIGGVDKLADYGLLVKLFPQMSVSGLKKFWTRVSKERRSFIDALSTKFQSEFLKAYEKDELPTINYDDLENYDWKTVITWACNLETHERIQLPVNSEEFHKRYMLVDRRDGAENWRESWFKPTSSVFSRIDASSSEAMTMPVASATATNGETQLARSWIRSLCNNSRKNTVGQEIRDALLQLSQREPQSLNALLERVVQQLMDENVVSKVRGKGLGQVFKLNQNFQKRLDAKSHVVKYARATAFKAEMDDNFRNNREVVLPYNMPDGESMAVLNLHACGRVRLEDVDLRHIPFGFEPGNYEGRMYPKTYYHFFVRVVPTESYIYDDDLPILDEAKIRAVPEKGPRGEIPIWYDFFGNLDKARWAQYLCAVAFVMATRGPLKSQTVVMHLRPIIEDFEAKLVMDWLVRLGLLQAVADGHGWIVAEWWWLVVGRMLASQF</sequence>
<dbReference type="GO" id="GO:0003677">
    <property type="term" value="F:DNA binding"/>
    <property type="evidence" value="ECO:0007669"/>
    <property type="project" value="UniProtKB-KW"/>
</dbReference>
<feature type="compositionally biased region" description="Basic and acidic residues" evidence="7">
    <location>
        <begin position="1193"/>
        <end position="1206"/>
    </location>
</feature>
<keyword evidence="6" id="KW-0863">Zinc-finger</keyword>
<name>A0A1Y2EHP4_9PEZI</name>
<dbReference type="OrthoDB" id="5403573at2759"/>
<comment type="subcellular location">
    <subcellularLocation>
        <location evidence="1">Nucleus</location>
    </subcellularLocation>
</comment>
<dbReference type="SMART" id="SM00384">
    <property type="entry name" value="AT_hook"/>
    <property type="match status" value="4"/>
</dbReference>
<keyword evidence="4" id="KW-0804">Transcription</keyword>
<feature type="compositionally biased region" description="Acidic residues" evidence="7">
    <location>
        <begin position="940"/>
        <end position="949"/>
    </location>
</feature>
<dbReference type="GO" id="GO:0000127">
    <property type="term" value="C:transcription factor TFIIIC complex"/>
    <property type="evidence" value="ECO:0007669"/>
    <property type="project" value="InterPro"/>
</dbReference>
<dbReference type="PRINTS" id="PR00929">
    <property type="entry name" value="ATHOOK"/>
</dbReference>
<proteinExistence type="predicted"/>
<keyword evidence="10" id="KW-1185">Reference proteome</keyword>
<evidence type="ECO:0000256" key="1">
    <source>
        <dbReference type="ARBA" id="ARBA00004123"/>
    </source>
</evidence>
<feature type="region of interest" description="Disordered" evidence="7">
    <location>
        <begin position="111"/>
        <end position="145"/>
    </location>
</feature>
<keyword evidence="6" id="KW-0862">Zinc</keyword>
<feature type="domain" description="C2H2-type" evidence="8">
    <location>
        <begin position="978"/>
        <end position="1006"/>
    </location>
</feature>
<dbReference type="STRING" id="1141098.A0A1Y2EHP4"/>
<dbReference type="Pfam" id="PF04182">
    <property type="entry name" value="B-block_TFIIIC"/>
    <property type="match status" value="1"/>
</dbReference>
<feature type="region of interest" description="Disordered" evidence="7">
    <location>
        <begin position="1119"/>
        <end position="1147"/>
    </location>
</feature>
<dbReference type="Proteomes" id="UP000193689">
    <property type="component" value="Unassembled WGS sequence"/>
</dbReference>
<dbReference type="PANTHER" id="PTHR15180:SF1">
    <property type="entry name" value="GENERAL TRANSCRIPTION FACTOR 3C POLYPEPTIDE 1"/>
    <property type="match status" value="1"/>
</dbReference>
<feature type="region of interest" description="Disordered" evidence="7">
    <location>
        <begin position="1015"/>
        <end position="1066"/>
    </location>
</feature>
<dbReference type="InParanoid" id="A0A1Y2EHP4"/>
<feature type="region of interest" description="Disordered" evidence="7">
    <location>
        <begin position="1165"/>
        <end position="1295"/>
    </location>
</feature>
<feature type="region of interest" description="Disordered" evidence="7">
    <location>
        <begin position="596"/>
        <end position="807"/>
    </location>
</feature>
<evidence type="ECO:0000256" key="4">
    <source>
        <dbReference type="ARBA" id="ARBA00023163"/>
    </source>
</evidence>
<dbReference type="EMBL" id="MCFJ01000001">
    <property type="protein sequence ID" value="ORY71088.1"/>
    <property type="molecule type" value="Genomic_DNA"/>
</dbReference>
<evidence type="ECO:0000313" key="10">
    <source>
        <dbReference type="Proteomes" id="UP000193689"/>
    </source>
</evidence>
<feature type="region of interest" description="Disordered" evidence="7">
    <location>
        <begin position="1078"/>
        <end position="1098"/>
    </location>
</feature>
<feature type="region of interest" description="Disordered" evidence="7">
    <location>
        <begin position="881"/>
        <end position="977"/>
    </location>
</feature>
<gene>
    <name evidence="9" type="ORF">BCR38DRAFT_381327</name>
</gene>
<keyword evidence="5" id="KW-0539">Nucleus</keyword>
<dbReference type="GeneID" id="63773625"/>
<feature type="compositionally biased region" description="Polar residues" evidence="7">
    <location>
        <begin position="1487"/>
        <end position="1498"/>
    </location>
</feature>
<dbReference type="InterPro" id="IPR013087">
    <property type="entry name" value="Znf_C2H2_type"/>
</dbReference>
<comment type="caution">
    <text evidence="9">The sequence shown here is derived from an EMBL/GenBank/DDBJ whole genome shotgun (WGS) entry which is preliminary data.</text>
</comment>
<evidence type="ECO:0000256" key="2">
    <source>
        <dbReference type="ARBA" id="ARBA00022553"/>
    </source>
</evidence>
<dbReference type="InterPro" id="IPR044210">
    <property type="entry name" value="Tfc3-like"/>
</dbReference>
<feature type="compositionally biased region" description="Polar residues" evidence="7">
    <location>
        <begin position="1224"/>
        <end position="1242"/>
    </location>
</feature>
<evidence type="ECO:0000256" key="7">
    <source>
        <dbReference type="SAM" id="MobiDB-lite"/>
    </source>
</evidence>
<dbReference type="GO" id="GO:0042791">
    <property type="term" value="P:5S class rRNA transcription by RNA polymerase III"/>
    <property type="evidence" value="ECO:0007669"/>
    <property type="project" value="TreeGrafter"/>
</dbReference>
<dbReference type="GO" id="GO:0006384">
    <property type="term" value="P:transcription initiation at RNA polymerase III promoter"/>
    <property type="evidence" value="ECO:0007669"/>
    <property type="project" value="InterPro"/>
</dbReference>
<keyword evidence="2" id="KW-0597">Phosphoprotein</keyword>
<feature type="region of interest" description="Disordered" evidence="7">
    <location>
        <begin position="524"/>
        <end position="564"/>
    </location>
</feature>
<keyword evidence="3" id="KW-0238">DNA-binding</keyword>
<dbReference type="GO" id="GO:0005634">
    <property type="term" value="C:nucleus"/>
    <property type="evidence" value="ECO:0007669"/>
    <property type="project" value="UniProtKB-SubCell"/>
</dbReference>
<feature type="compositionally biased region" description="Polar residues" evidence="7">
    <location>
        <begin position="537"/>
        <end position="550"/>
    </location>
</feature>
<evidence type="ECO:0000256" key="5">
    <source>
        <dbReference type="ARBA" id="ARBA00023242"/>
    </source>
</evidence>
<dbReference type="InterPro" id="IPR007309">
    <property type="entry name" value="TFIIIC_Bblock-bd"/>
</dbReference>
<feature type="compositionally biased region" description="Polar residues" evidence="7">
    <location>
        <begin position="389"/>
        <end position="399"/>
    </location>
</feature>
<dbReference type="RefSeq" id="XP_040720680.1">
    <property type="nucleotide sequence ID" value="XM_040857413.1"/>
</dbReference>
<keyword evidence="6" id="KW-0479">Metal-binding</keyword>
<reference evidence="9 10" key="1">
    <citation type="submission" date="2016-07" db="EMBL/GenBank/DDBJ databases">
        <title>Pervasive Adenine N6-methylation of Active Genes in Fungi.</title>
        <authorList>
            <consortium name="DOE Joint Genome Institute"/>
            <person name="Mondo S.J."/>
            <person name="Dannebaum R.O."/>
            <person name="Kuo R.C."/>
            <person name="Labutti K."/>
            <person name="Haridas S."/>
            <person name="Kuo A."/>
            <person name="Salamov A."/>
            <person name="Ahrendt S.R."/>
            <person name="Lipzen A."/>
            <person name="Sullivan W."/>
            <person name="Andreopoulos W.B."/>
            <person name="Clum A."/>
            <person name="Lindquist E."/>
            <person name="Daum C."/>
            <person name="Ramamoorthy G.K."/>
            <person name="Gryganskyi A."/>
            <person name="Culley D."/>
            <person name="Magnuson J.K."/>
            <person name="James T.Y."/>
            <person name="O'Malley M.A."/>
            <person name="Stajich J.E."/>
            <person name="Spatafora J.W."/>
            <person name="Visel A."/>
            <person name="Grigoriev I.V."/>
        </authorList>
    </citation>
    <scope>NUCLEOTIDE SEQUENCE [LARGE SCALE GENOMIC DNA]</scope>
    <source>
        <strain evidence="9 10">CBS 129021</strain>
    </source>
</reference>
<evidence type="ECO:0000259" key="8">
    <source>
        <dbReference type="PROSITE" id="PS50157"/>
    </source>
</evidence>
<dbReference type="FunCoup" id="A0A1Y2EHP4">
    <property type="interactions" value="19"/>
</dbReference>
<feature type="region of interest" description="Disordered" evidence="7">
    <location>
        <begin position="1468"/>
        <end position="1514"/>
    </location>
</feature>
<organism evidence="9 10">
    <name type="scientific">Pseudomassariella vexata</name>
    <dbReference type="NCBI Taxonomy" id="1141098"/>
    <lineage>
        <taxon>Eukaryota</taxon>
        <taxon>Fungi</taxon>
        <taxon>Dikarya</taxon>
        <taxon>Ascomycota</taxon>
        <taxon>Pezizomycotina</taxon>
        <taxon>Sordariomycetes</taxon>
        <taxon>Xylariomycetidae</taxon>
        <taxon>Amphisphaeriales</taxon>
        <taxon>Pseudomassariaceae</taxon>
        <taxon>Pseudomassariella</taxon>
    </lineage>
</organism>